<dbReference type="GO" id="GO:0003887">
    <property type="term" value="F:DNA-directed DNA polymerase activity"/>
    <property type="evidence" value="ECO:0007669"/>
    <property type="project" value="InterPro"/>
</dbReference>
<dbReference type="SMART" id="SM00465">
    <property type="entry name" value="GIYc"/>
    <property type="match status" value="1"/>
</dbReference>
<dbReference type="Gene3D" id="3.40.1440.10">
    <property type="entry name" value="GIY-YIG endonuclease"/>
    <property type="match status" value="1"/>
</dbReference>
<dbReference type="InterPro" id="IPR035901">
    <property type="entry name" value="GIY-YIG_endonuc_sf"/>
</dbReference>
<dbReference type="InterPro" id="IPR006054">
    <property type="entry name" value="DnaQ"/>
</dbReference>
<dbReference type="InterPro" id="IPR012337">
    <property type="entry name" value="RNaseH-like_sf"/>
</dbReference>
<accession>A0A1F7IYT6</accession>
<dbReference type="FunFam" id="3.30.420.10:FF:000045">
    <property type="entry name" value="3'-5' exonuclease DinG"/>
    <property type="match status" value="1"/>
</dbReference>
<sequence>MIFMKLAFVDVETSGSHMRHDRIIEIGILRVENGRLTRTYNQLINPEMPVAPFIQDLTGIDPSELEFAPTFEQVKEEILEILDGVIFVAHNVRFDYGFLRNEFRRYGMGFMTKQLCTVKLSRALFPEYRRHNLDSIIDRFNLRINYRHRAYDDAQIIWKFYDYLIAKFSEIKIEQTIEKVMFRPSLPPTLTEKHIEALPDGPGVYIFYGPEKLPLYIGKSINIRDRVLSHFESDQNSSREFNIKQQLQEIDTITTAGEFGALLTEAKLIKEMQPIYNRRLRLLKTIVVVTKTSDKKGFFVPLIEQVKQIDPDTVDDVLAIFPTKKVAKEYLIRQAQKYGLCQKILALEKATGSCFAYKIEQCNGACVGKENHLAHNIRFIEALSEYKIKQWPFQRPIVITDYDPIDAKKEEYLVDKWCLISQESDELIFDYDIYKILVRYIYKKTNQHNIHQLSRQSDLHRNSYSLIY</sequence>
<dbReference type="GO" id="GO:0003677">
    <property type="term" value="F:DNA binding"/>
    <property type="evidence" value="ECO:0007669"/>
    <property type="project" value="InterPro"/>
</dbReference>
<dbReference type="GO" id="GO:0045004">
    <property type="term" value="P:DNA replication proofreading"/>
    <property type="evidence" value="ECO:0007669"/>
    <property type="project" value="TreeGrafter"/>
</dbReference>
<dbReference type="SUPFAM" id="SSF82771">
    <property type="entry name" value="GIY-YIG endonuclease"/>
    <property type="match status" value="1"/>
</dbReference>
<dbReference type="EMBL" id="MGAL01000014">
    <property type="protein sequence ID" value="OGK48519.1"/>
    <property type="molecule type" value="Genomic_DNA"/>
</dbReference>
<dbReference type="SUPFAM" id="SSF53098">
    <property type="entry name" value="Ribonuclease H-like"/>
    <property type="match status" value="1"/>
</dbReference>
<dbReference type="CDD" id="cd06127">
    <property type="entry name" value="DEDDh"/>
    <property type="match status" value="1"/>
</dbReference>
<protein>
    <recommendedName>
        <fullName evidence="1">GIY-YIG domain-containing protein</fullName>
    </recommendedName>
</protein>
<dbReference type="GO" id="GO:0008408">
    <property type="term" value="F:3'-5' exonuclease activity"/>
    <property type="evidence" value="ECO:0007669"/>
    <property type="project" value="TreeGrafter"/>
</dbReference>
<dbReference type="InterPro" id="IPR047296">
    <property type="entry name" value="GIY-YIG_UvrC_Cho"/>
</dbReference>
<dbReference type="AlphaFoldDB" id="A0A1F7IYT6"/>
<dbReference type="InterPro" id="IPR000305">
    <property type="entry name" value="GIY-YIG_endonuc"/>
</dbReference>
<evidence type="ECO:0000259" key="1">
    <source>
        <dbReference type="PROSITE" id="PS50164"/>
    </source>
</evidence>
<dbReference type="Proteomes" id="UP000177141">
    <property type="component" value="Unassembled WGS sequence"/>
</dbReference>
<organism evidence="2 3">
    <name type="scientific">Candidatus Roizmanbacteria bacterium RIFCSPLOWO2_01_FULL_38_12</name>
    <dbReference type="NCBI Taxonomy" id="1802061"/>
    <lineage>
        <taxon>Bacteria</taxon>
        <taxon>Candidatus Roizmaniibacteriota</taxon>
    </lineage>
</organism>
<dbReference type="STRING" id="1802061.A3A93_03590"/>
<evidence type="ECO:0000313" key="2">
    <source>
        <dbReference type="EMBL" id="OGK48519.1"/>
    </source>
</evidence>
<dbReference type="Pfam" id="PF00929">
    <property type="entry name" value="RNase_T"/>
    <property type="match status" value="1"/>
</dbReference>
<comment type="caution">
    <text evidence="2">The sequence shown here is derived from an EMBL/GenBank/DDBJ whole genome shotgun (WGS) entry which is preliminary data.</text>
</comment>
<dbReference type="CDD" id="cd10434">
    <property type="entry name" value="GIY-YIG_UvrC_Cho"/>
    <property type="match status" value="1"/>
</dbReference>
<dbReference type="GO" id="GO:0005829">
    <property type="term" value="C:cytosol"/>
    <property type="evidence" value="ECO:0007669"/>
    <property type="project" value="TreeGrafter"/>
</dbReference>
<dbReference type="SMART" id="SM00479">
    <property type="entry name" value="EXOIII"/>
    <property type="match status" value="1"/>
</dbReference>
<name>A0A1F7IYT6_9BACT</name>
<dbReference type="PROSITE" id="PS50164">
    <property type="entry name" value="GIY_YIG"/>
    <property type="match status" value="1"/>
</dbReference>
<dbReference type="PANTHER" id="PTHR30231">
    <property type="entry name" value="DNA POLYMERASE III SUBUNIT EPSILON"/>
    <property type="match status" value="1"/>
</dbReference>
<dbReference type="Gene3D" id="3.30.420.10">
    <property type="entry name" value="Ribonuclease H-like superfamily/Ribonuclease H"/>
    <property type="match status" value="1"/>
</dbReference>
<reference evidence="2 3" key="1">
    <citation type="journal article" date="2016" name="Nat. Commun.">
        <title>Thousands of microbial genomes shed light on interconnected biogeochemical processes in an aquifer system.</title>
        <authorList>
            <person name="Anantharaman K."/>
            <person name="Brown C.T."/>
            <person name="Hug L.A."/>
            <person name="Sharon I."/>
            <person name="Castelle C.J."/>
            <person name="Probst A.J."/>
            <person name="Thomas B.C."/>
            <person name="Singh A."/>
            <person name="Wilkins M.J."/>
            <person name="Karaoz U."/>
            <person name="Brodie E.L."/>
            <person name="Williams K.H."/>
            <person name="Hubbard S.S."/>
            <person name="Banfield J.F."/>
        </authorList>
    </citation>
    <scope>NUCLEOTIDE SEQUENCE [LARGE SCALE GENOMIC DNA]</scope>
</reference>
<dbReference type="PANTHER" id="PTHR30231:SF37">
    <property type="entry name" value="EXODEOXYRIBONUCLEASE 10"/>
    <property type="match status" value="1"/>
</dbReference>
<dbReference type="InterPro" id="IPR013520">
    <property type="entry name" value="Ribonucl_H"/>
</dbReference>
<dbReference type="InterPro" id="IPR036397">
    <property type="entry name" value="RNaseH_sf"/>
</dbReference>
<proteinExistence type="predicted"/>
<feature type="domain" description="GIY-YIG" evidence="1">
    <location>
        <begin position="200"/>
        <end position="278"/>
    </location>
</feature>
<dbReference type="NCBIfam" id="TIGR00573">
    <property type="entry name" value="dnaq"/>
    <property type="match status" value="1"/>
</dbReference>
<gene>
    <name evidence="2" type="ORF">A3A93_03590</name>
</gene>
<evidence type="ECO:0000313" key="3">
    <source>
        <dbReference type="Proteomes" id="UP000177141"/>
    </source>
</evidence>
<dbReference type="GO" id="GO:0006289">
    <property type="term" value="P:nucleotide-excision repair"/>
    <property type="evidence" value="ECO:0007669"/>
    <property type="project" value="InterPro"/>
</dbReference>